<gene>
    <name evidence="2" type="primary">SPX4</name>
    <name evidence="2" type="ORF">KSP40_PGU000706</name>
</gene>
<dbReference type="EMBL" id="JBBWWR010000014">
    <property type="protein sequence ID" value="KAK8953368.1"/>
    <property type="molecule type" value="Genomic_DNA"/>
</dbReference>
<organism evidence="2 3">
    <name type="scientific">Platanthera guangdongensis</name>
    <dbReference type="NCBI Taxonomy" id="2320717"/>
    <lineage>
        <taxon>Eukaryota</taxon>
        <taxon>Viridiplantae</taxon>
        <taxon>Streptophyta</taxon>
        <taxon>Embryophyta</taxon>
        <taxon>Tracheophyta</taxon>
        <taxon>Spermatophyta</taxon>
        <taxon>Magnoliopsida</taxon>
        <taxon>Liliopsida</taxon>
        <taxon>Asparagales</taxon>
        <taxon>Orchidaceae</taxon>
        <taxon>Orchidoideae</taxon>
        <taxon>Orchideae</taxon>
        <taxon>Orchidinae</taxon>
        <taxon>Platanthera</taxon>
    </lineage>
</organism>
<keyword evidence="3" id="KW-1185">Reference proteome</keyword>
<dbReference type="InterPro" id="IPR004331">
    <property type="entry name" value="SPX_dom"/>
</dbReference>
<evidence type="ECO:0000259" key="1">
    <source>
        <dbReference type="PROSITE" id="PS51382"/>
    </source>
</evidence>
<protein>
    <submittedName>
        <fullName evidence="2">SPX domain-containing protein 4</fullName>
    </submittedName>
</protein>
<comment type="caution">
    <text evidence="2">The sequence shown here is derived from an EMBL/GenBank/DDBJ whole genome shotgun (WGS) entry which is preliminary data.</text>
</comment>
<name>A0ABR2LX07_9ASPA</name>
<dbReference type="Proteomes" id="UP001412067">
    <property type="component" value="Unassembled WGS sequence"/>
</dbReference>
<sequence length="183" mass="20527">MFALMESVKGSKNTSGREVRISTRLGVGEGGARFSFSRSCLTDLAFLFFLGREPSPVGFSAAGLLSRFLPAATTRSSDSALQRFSGSRKTADAPLSSDYRAGAISSCGREKTMKFGKDFRTHLGETLPEWRDKFLCYKPLKKLIKNLLVDDDEAADDHPWIGFEEWFVRMLDEDLEKFNDFSR</sequence>
<accession>A0ABR2LX07</accession>
<dbReference type="PROSITE" id="PS51382">
    <property type="entry name" value="SPX"/>
    <property type="match status" value="1"/>
</dbReference>
<proteinExistence type="predicted"/>
<feature type="domain" description="SPX" evidence="1">
    <location>
        <begin position="113"/>
        <end position="183"/>
    </location>
</feature>
<evidence type="ECO:0000313" key="3">
    <source>
        <dbReference type="Proteomes" id="UP001412067"/>
    </source>
</evidence>
<dbReference type="PANTHER" id="PTHR45978:SF7">
    <property type="entry name" value="SPX DOMAIN-CONTAINING PROTEIN 4"/>
    <property type="match status" value="1"/>
</dbReference>
<dbReference type="InterPro" id="IPR031142">
    <property type="entry name" value="SPX_prot"/>
</dbReference>
<dbReference type="PANTHER" id="PTHR45978">
    <property type="entry name" value="SPX DOMAIN-CONTAINING PROTEIN 3"/>
    <property type="match status" value="1"/>
</dbReference>
<reference evidence="2 3" key="1">
    <citation type="journal article" date="2022" name="Nat. Plants">
        <title>Genomes of leafy and leafless Platanthera orchids illuminate the evolution of mycoheterotrophy.</title>
        <authorList>
            <person name="Li M.H."/>
            <person name="Liu K.W."/>
            <person name="Li Z."/>
            <person name="Lu H.C."/>
            <person name="Ye Q.L."/>
            <person name="Zhang D."/>
            <person name="Wang J.Y."/>
            <person name="Li Y.F."/>
            <person name="Zhong Z.M."/>
            <person name="Liu X."/>
            <person name="Yu X."/>
            <person name="Liu D.K."/>
            <person name="Tu X.D."/>
            <person name="Liu B."/>
            <person name="Hao Y."/>
            <person name="Liao X.Y."/>
            <person name="Jiang Y.T."/>
            <person name="Sun W.H."/>
            <person name="Chen J."/>
            <person name="Chen Y.Q."/>
            <person name="Ai Y."/>
            <person name="Zhai J.W."/>
            <person name="Wu S.S."/>
            <person name="Zhou Z."/>
            <person name="Hsiao Y.Y."/>
            <person name="Wu W.L."/>
            <person name="Chen Y.Y."/>
            <person name="Lin Y.F."/>
            <person name="Hsu J.L."/>
            <person name="Li C.Y."/>
            <person name="Wang Z.W."/>
            <person name="Zhao X."/>
            <person name="Zhong W.Y."/>
            <person name="Ma X.K."/>
            <person name="Ma L."/>
            <person name="Huang J."/>
            <person name="Chen G.Z."/>
            <person name="Huang M.Z."/>
            <person name="Huang L."/>
            <person name="Peng D.H."/>
            <person name="Luo Y.B."/>
            <person name="Zou S.Q."/>
            <person name="Chen S.P."/>
            <person name="Lan S."/>
            <person name="Tsai W.C."/>
            <person name="Van de Peer Y."/>
            <person name="Liu Z.J."/>
        </authorList>
    </citation>
    <scope>NUCLEOTIDE SEQUENCE [LARGE SCALE GENOMIC DNA]</scope>
    <source>
        <strain evidence="2">Lor288</strain>
    </source>
</reference>
<dbReference type="Pfam" id="PF03105">
    <property type="entry name" value="SPX"/>
    <property type="match status" value="1"/>
</dbReference>
<evidence type="ECO:0000313" key="2">
    <source>
        <dbReference type="EMBL" id="KAK8953368.1"/>
    </source>
</evidence>